<organism evidence="2 3">
    <name type="scientific">Chryseobacterium endalhagicum</name>
    <dbReference type="NCBI Taxonomy" id="2797638"/>
    <lineage>
        <taxon>Bacteria</taxon>
        <taxon>Pseudomonadati</taxon>
        <taxon>Bacteroidota</taxon>
        <taxon>Flavobacteriia</taxon>
        <taxon>Flavobacteriales</taxon>
        <taxon>Weeksellaceae</taxon>
        <taxon>Chryseobacterium group</taxon>
        <taxon>Chryseobacterium</taxon>
    </lineage>
</organism>
<sequence>MGLEILNNPLSGNSLNSFLKGDSEKFPGSSFPVLASPPELKQLTAKQIANTYYNGKPVLEGNGFQIYSDEPVFGGDIEEIVVYKSRFSQTIGGIDVVLFASKNGAFLLQRYMEALPDSKQLILFLEINDGYNYSTVMRAVAGADLTNNKEVPFNDILTFTRKHEVTVPPKALESLIKNGIYRNKVSFVSWLLGLKDASVGQIFTFFKQEILEGAANFFIEGIAENIEKLRISENGWNPDVKEGEYDPAFIPDVLFNDLKKFYEHQSSSNPYENLEGQKKINTRIVKTLFEKVDGIKADFINLLANAEHFFPAFIFKKIKQSVNLFFNQIDKIEQFLIDPLTGIQHIIYRSYQSANAFLCGIYNSLIDIIAGIFSIIGFIFKAVAAMDKVNDRKVEYGEMFLELMEDLMEGIMKFDYADFFKQCIIFQIKTDFRLIKWVEEKVPQFTMEKAAYYYGYIIGIIIDLIVETLLTGGAAAVAKLARTVESFILNPLEKISKAVTQAGNFMTRILEFISMLLREFKKGTKEIFSKLGKVLDEVFGFGDEVADHALTPVERRVKDKKRVQQERIDRKNDVERKKQIKQNKKRFEDFKEKWEGRSILELSKTEIANALKGYTEQANKVAKLIEEGKMKFQILEDVEFEKMLMHSGDTLEEARGTAAFCIDDKTFYRASTPAENLLSEFVHEGTHALDHFEDFVGDTYQWEKRAFFHERAFQEAVGLEKDFDTIREMLDFIYVNY</sequence>
<comment type="caution">
    <text evidence="2">The sequence shown here is derived from an EMBL/GenBank/DDBJ whole genome shotgun (WGS) entry which is preliminary data.</text>
</comment>
<keyword evidence="3" id="KW-1185">Reference proteome</keyword>
<evidence type="ECO:0000313" key="3">
    <source>
        <dbReference type="Proteomes" id="UP000661696"/>
    </source>
</evidence>
<name>A0ABS1QGJ5_9FLAO</name>
<gene>
    <name evidence="2" type="ORF">JET18_12780</name>
</gene>
<accession>A0ABS1QGJ5</accession>
<proteinExistence type="predicted"/>
<keyword evidence="1" id="KW-0472">Membrane</keyword>
<feature type="transmembrane region" description="Helical" evidence="1">
    <location>
        <begin position="361"/>
        <end position="383"/>
    </location>
</feature>
<keyword evidence="1" id="KW-0812">Transmembrane</keyword>
<reference evidence="2 3" key="1">
    <citation type="submission" date="2020-12" db="EMBL/GenBank/DDBJ databases">
        <title>Chryseobacterium endoalhailicus sp. nov., isolated from seed of leguminous plant.</title>
        <authorList>
            <person name="Zhang X."/>
        </authorList>
    </citation>
    <scope>NUCLEOTIDE SEQUENCE [LARGE SCALE GENOMIC DNA]</scope>
    <source>
        <strain evidence="2 3">L7</strain>
    </source>
</reference>
<dbReference type="RefSeq" id="WP_202091602.1">
    <property type="nucleotide sequence ID" value="NZ_JAELVM010000002.1"/>
</dbReference>
<protein>
    <submittedName>
        <fullName evidence="2">Uncharacterized protein</fullName>
    </submittedName>
</protein>
<evidence type="ECO:0000256" key="1">
    <source>
        <dbReference type="SAM" id="Phobius"/>
    </source>
</evidence>
<keyword evidence="1" id="KW-1133">Transmembrane helix</keyword>
<feature type="transmembrane region" description="Helical" evidence="1">
    <location>
        <begin position="451"/>
        <end position="478"/>
    </location>
</feature>
<evidence type="ECO:0000313" key="2">
    <source>
        <dbReference type="EMBL" id="MBL1221718.1"/>
    </source>
</evidence>
<dbReference type="EMBL" id="JAELVM010000002">
    <property type="protein sequence ID" value="MBL1221718.1"/>
    <property type="molecule type" value="Genomic_DNA"/>
</dbReference>
<dbReference type="Proteomes" id="UP000661696">
    <property type="component" value="Unassembled WGS sequence"/>
</dbReference>